<gene>
    <name evidence="1" type="ORF">DSM106972_070110</name>
</gene>
<reference evidence="1" key="2">
    <citation type="journal article" date="2019" name="Genome Biol. Evol.">
        <title>Day and night: Metabolic profiles and evolutionary relationships of six axenic non-marine cyanobacteria.</title>
        <authorList>
            <person name="Will S.E."/>
            <person name="Henke P."/>
            <person name="Boedeker C."/>
            <person name="Huang S."/>
            <person name="Brinkmann H."/>
            <person name="Rohde M."/>
            <person name="Jarek M."/>
            <person name="Friedl T."/>
            <person name="Seufert S."/>
            <person name="Schumacher M."/>
            <person name="Overmann J."/>
            <person name="Neumann-Schaal M."/>
            <person name="Petersen J."/>
        </authorList>
    </citation>
    <scope>NUCLEOTIDE SEQUENCE [LARGE SCALE GENOMIC DNA]</scope>
    <source>
        <strain evidence="1">PCC 7102</strain>
    </source>
</reference>
<dbReference type="EMBL" id="RSCL01000021">
    <property type="protein sequence ID" value="RUT01005.1"/>
    <property type="molecule type" value="Genomic_DNA"/>
</dbReference>
<organism evidence="1 2">
    <name type="scientific">Dulcicalothrix desertica PCC 7102</name>
    <dbReference type="NCBI Taxonomy" id="232991"/>
    <lineage>
        <taxon>Bacteria</taxon>
        <taxon>Bacillati</taxon>
        <taxon>Cyanobacteriota</taxon>
        <taxon>Cyanophyceae</taxon>
        <taxon>Nostocales</taxon>
        <taxon>Calotrichaceae</taxon>
        <taxon>Dulcicalothrix</taxon>
    </lineage>
</organism>
<sequence>MFYAISNLPQNRYNIWNNETKVICMPEIEDYGITVEEYLEGLEKGVDVLELRRLEEWGIPTDLALELMRITPKVANGTATPEEVVRGLLIMSPPLRKTK</sequence>
<evidence type="ECO:0000313" key="1">
    <source>
        <dbReference type="EMBL" id="RUT01005.1"/>
    </source>
</evidence>
<reference evidence="1" key="1">
    <citation type="submission" date="2018-12" db="EMBL/GenBank/DDBJ databases">
        <authorList>
            <person name="Will S."/>
            <person name="Neumann-Schaal M."/>
            <person name="Henke P."/>
        </authorList>
    </citation>
    <scope>NUCLEOTIDE SEQUENCE</scope>
    <source>
        <strain evidence="1">PCC 7102</strain>
    </source>
</reference>
<dbReference type="Proteomes" id="UP000271624">
    <property type="component" value="Unassembled WGS sequence"/>
</dbReference>
<accession>A0A3S1AXS9</accession>
<proteinExistence type="predicted"/>
<dbReference type="AlphaFoldDB" id="A0A3S1AXS9"/>
<keyword evidence="2" id="KW-1185">Reference proteome</keyword>
<protein>
    <submittedName>
        <fullName evidence="1">Uncharacterized protein</fullName>
    </submittedName>
</protein>
<comment type="caution">
    <text evidence="1">The sequence shown here is derived from an EMBL/GenBank/DDBJ whole genome shotgun (WGS) entry which is preliminary data.</text>
</comment>
<name>A0A3S1AXS9_9CYAN</name>
<evidence type="ECO:0000313" key="2">
    <source>
        <dbReference type="Proteomes" id="UP000271624"/>
    </source>
</evidence>